<comment type="catalytic activity">
    <reaction evidence="1 4 5">
        <text>[protein]-peptidylproline (omega=180) = [protein]-peptidylproline (omega=0)</text>
        <dbReference type="Rhea" id="RHEA:16237"/>
        <dbReference type="Rhea" id="RHEA-COMP:10747"/>
        <dbReference type="Rhea" id="RHEA-COMP:10748"/>
        <dbReference type="ChEBI" id="CHEBI:83833"/>
        <dbReference type="ChEBI" id="CHEBI:83834"/>
        <dbReference type="EC" id="5.2.1.8"/>
    </reaction>
</comment>
<proteinExistence type="inferred from homology"/>
<evidence type="ECO:0000256" key="2">
    <source>
        <dbReference type="ARBA" id="ARBA00023110"/>
    </source>
</evidence>
<sequence>MDPRPVLRTGAVTVLLAAAAACAAPDPGPENVPKVTGAAGTRPVITIPDRPAPAAARLKVLRAGTGPVVKKGQVAVTDVEMRSWEGKKELLSSWGLAQPTTVSFSGERSWAEALVGRRGGSRVLMIAPAARGAGPRSAAAAAIAPDDHMVLVFDLIGGYDRDQRVPVRHGSGGMPGAGGARDAKAVVDFPAGGMPKVVSWGAGPPAKLHVRTLSEGRGPVLQDRDVAVLQYAGWSWGEDRPFRSTYGESGPSGMVLARPALLPGMFEALKGIRVGSRLQLAVPARYRPDFHRTPGGLEQPPGVPVLYVVDVLDRQDR</sequence>
<evidence type="ECO:0000259" key="7">
    <source>
        <dbReference type="PROSITE" id="PS50059"/>
    </source>
</evidence>
<dbReference type="EMBL" id="CP061281">
    <property type="protein sequence ID" value="QNS03327.1"/>
    <property type="molecule type" value="Genomic_DNA"/>
</dbReference>
<dbReference type="EC" id="5.2.1.8" evidence="5"/>
<dbReference type="InterPro" id="IPR001179">
    <property type="entry name" value="PPIase_FKBP_dom"/>
</dbReference>
<evidence type="ECO:0000256" key="4">
    <source>
        <dbReference type="PROSITE-ProRule" id="PRU00277"/>
    </source>
</evidence>
<dbReference type="PROSITE" id="PS50059">
    <property type="entry name" value="FKBP_PPIASE"/>
    <property type="match status" value="1"/>
</dbReference>
<dbReference type="Proteomes" id="UP000516428">
    <property type="component" value="Chromosome"/>
</dbReference>
<dbReference type="AlphaFoldDB" id="A0A7H1B3M2"/>
<comment type="similarity">
    <text evidence="5">Belongs to the FKBP-type PPIase family.</text>
</comment>
<dbReference type="GO" id="GO:0003755">
    <property type="term" value="F:peptidyl-prolyl cis-trans isomerase activity"/>
    <property type="evidence" value="ECO:0007669"/>
    <property type="project" value="UniProtKB-UniRule"/>
</dbReference>
<keyword evidence="2 4" id="KW-0697">Rotamase</keyword>
<reference evidence="8 9" key="1">
    <citation type="submission" date="2020-09" db="EMBL/GenBank/DDBJ databases">
        <title>A novel species.</title>
        <authorList>
            <person name="Gao J."/>
        </authorList>
    </citation>
    <scope>NUCLEOTIDE SEQUENCE [LARGE SCALE GENOMIC DNA]</scope>
    <source>
        <strain evidence="8 9">CRXT-Y-14</strain>
    </source>
</reference>
<protein>
    <recommendedName>
        <fullName evidence="5">Peptidyl-prolyl cis-trans isomerase</fullName>
        <ecNumber evidence="5">5.2.1.8</ecNumber>
    </recommendedName>
</protein>
<keyword evidence="6" id="KW-0732">Signal</keyword>
<dbReference type="Pfam" id="PF00254">
    <property type="entry name" value="FKBP_C"/>
    <property type="match status" value="1"/>
</dbReference>
<feature type="signal peptide" evidence="6">
    <location>
        <begin position="1"/>
        <end position="23"/>
    </location>
</feature>
<feature type="domain" description="PPIase FKBP-type" evidence="7">
    <location>
        <begin position="224"/>
        <end position="315"/>
    </location>
</feature>
<dbReference type="KEGG" id="sxn:IAG42_06580"/>
<gene>
    <name evidence="8" type="ORF">IAG42_06580</name>
</gene>
<evidence type="ECO:0000256" key="5">
    <source>
        <dbReference type="RuleBase" id="RU003915"/>
    </source>
</evidence>
<name>A0A7H1B3M2_9ACTN</name>
<evidence type="ECO:0000256" key="3">
    <source>
        <dbReference type="ARBA" id="ARBA00023235"/>
    </source>
</evidence>
<keyword evidence="3 4" id="KW-0413">Isomerase</keyword>
<dbReference type="RefSeq" id="WP_188336081.1">
    <property type="nucleotide sequence ID" value="NZ_CP061281.1"/>
</dbReference>
<evidence type="ECO:0000256" key="1">
    <source>
        <dbReference type="ARBA" id="ARBA00000971"/>
    </source>
</evidence>
<organism evidence="8 9">
    <name type="scientific">Streptomyces xanthii</name>
    <dbReference type="NCBI Taxonomy" id="2768069"/>
    <lineage>
        <taxon>Bacteria</taxon>
        <taxon>Bacillati</taxon>
        <taxon>Actinomycetota</taxon>
        <taxon>Actinomycetes</taxon>
        <taxon>Kitasatosporales</taxon>
        <taxon>Streptomycetaceae</taxon>
        <taxon>Streptomyces</taxon>
    </lineage>
</organism>
<keyword evidence="9" id="KW-1185">Reference proteome</keyword>
<dbReference type="SUPFAM" id="SSF54534">
    <property type="entry name" value="FKBP-like"/>
    <property type="match status" value="1"/>
</dbReference>
<evidence type="ECO:0000313" key="9">
    <source>
        <dbReference type="Proteomes" id="UP000516428"/>
    </source>
</evidence>
<feature type="chain" id="PRO_5028882173" description="Peptidyl-prolyl cis-trans isomerase" evidence="6">
    <location>
        <begin position="24"/>
        <end position="317"/>
    </location>
</feature>
<evidence type="ECO:0000313" key="8">
    <source>
        <dbReference type="EMBL" id="QNS03327.1"/>
    </source>
</evidence>
<evidence type="ECO:0000256" key="6">
    <source>
        <dbReference type="SAM" id="SignalP"/>
    </source>
</evidence>
<dbReference type="InterPro" id="IPR046357">
    <property type="entry name" value="PPIase_dom_sf"/>
</dbReference>
<accession>A0A7H1B3M2</accession>
<dbReference type="PROSITE" id="PS51257">
    <property type="entry name" value="PROKAR_LIPOPROTEIN"/>
    <property type="match status" value="1"/>
</dbReference>
<dbReference type="Gene3D" id="3.10.50.40">
    <property type="match status" value="2"/>
</dbReference>